<dbReference type="Proteomes" id="UP000556329">
    <property type="component" value="Unassembled WGS sequence"/>
</dbReference>
<comment type="caution">
    <text evidence="2">The sequence shown here is derived from an EMBL/GenBank/DDBJ whole genome shotgun (WGS) entry which is preliminary data.</text>
</comment>
<gene>
    <name evidence="2" type="ORF">HNQ71_006265</name>
</gene>
<evidence type="ECO:0000313" key="2">
    <source>
        <dbReference type="EMBL" id="MBB6413561.1"/>
    </source>
</evidence>
<accession>A0A841PHY0</accession>
<name>A0A841PHY0_9HYPH</name>
<proteinExistence type="predicted"/>
<reference evidence="2 3" key="1">
    <citation type="submission" date="2020-08" db="EMBL/GenBank/DDBJ databases">
        <title>Genomic Encyclopedia of Type Strains, Phase IV (KMG-IV): sequencing the most valuable type-strain genomes for metagenomic binning, comparative biology and taxonomic classification.</title>
        <authorList>
            <person name="Goeker M."/>
        </authorList>
    </citation>
    <scope>NUCLEOTIDE SEQUENCE [LARGE SCALE GENOMIC DNA]</scope>
    <source>
        <strain evidence="2 3">DSM 100039</strain>
    </source>
</reference>
<keyword evidence="3" id="KW-1185">Reference proteome</keyword>
<evidence type="ECO:0000313" key="3">
    <source>
        <dbReference type="Proteomes" id="UP000556329"/>
    </source>
</evidence>
<keyword evidence="1" id="KW-1133">Transmembrane helix</keyword>
<keyword evidence="1" id="KW-0472">Membrane</keyword>
<sequence>MAAPASRMRERRANFSIIIVIVPCFVDLSSRLRIAVFFSGPTMALCPLTVVVFVQLVNTISGGILAGNEHLHDSVLDQNGLGRVDARAG</sequence>
<dbReference type="RefSeq" id="WP_184877750.1">
    <property type="nucleotide sequence ID" value="NZ_JACHEF010000008.1"/>
</dbReference>
<dbReference type="AlphaFoldDB" id="A0A841PHY0"/>
<protein>
    <submittedName>
        <fullName evidence="2">Uncharacterized protein</fullName>
    </submittedName>
</protein>
<evidence type="ECO:0000256" key="1">
    <source>
        <dbReference type="SAM" id="Phobius"/>
    </source>
</evidence>
<dbReference type="EMBL" id="JACHEF010000008">
    <property type="protein sequence ID" value="MBB6413561.1"/>
    <property type="molecule type" value="Genomic_DNA"/>
</dbReference>
<feature type="transmembrane region" description="Helical" evidence="1">
    <location>
        <begin position="34"/>
        <end position="57"/>
    </location>
</feature>
<keyword evidence="1" id="KW-0812">Transmembrane</keyword>
<feature type="transmembrane region" description="Helical" evidence="1">
    <location>
        <begin position="12"/>
        <end position="28"/>
    </location>
</feature>
<organism evidence="2 3">
    <name type="scientific">Mesorhizobium sangaii</name>
    <dbReference type="NCBI Taxonomy" id="505389"/>
    <lineage>
        <taxon>Bacteria</taxon>
        <taxon>Pseudomonadati</taxon>
        <taxon>Pseudomonadota</taxon>
        <taxon>Alphaproteobacteria</taxon>
        <taxon>Hyphomicrobiales</taxon>
        <taxon>Phyllobacteriaceae</taxon>
        <taxon>Mesorhizobium</taxon>
    </lineage>
</organism>